<reference evidence="2" key="2">
    <citation type="submission" date="2018-05" db="EMBL/GenBank/DDBJ databases">
        <title>OpunRS2 (Oryza punctata Reference Sequence Version 2).</title>
        <authorList>
            <person name="Zhang J."/>
            <person name="Kudrna D."/>
            <person name="Lee S."/>
            <person name="Talag J."/>
            <person name="Welchert J."/>
            <person name="Wing R.A."/>
        </authorList>
    </citation>
    <scope>NUCLEOTIDE SEQUENCE [LARGE SCALE GENOMIC DNA]</scope>
</reference>
<sequence length="223" mass="23235">MVPMFGTPKKISTAEPHGRRDQEIFLDFGLIRSTHPTPRSRPFHHHLVLGPLTQIPCHHQPLALTPLAQILSSVVWRGIQDYGEDDKVTFTIAATAGAGADDAGAQFPLHLGAQPHPAALQLIQNVGNLPLSNTKGGLTRGLLDLCPPSLTATAMATAGDMADSPFACSTRACSDSASSAPGSSSLGPSQSKEEFPETAEELTGRDGGAATGDAAAQRNAERG</sequence>
<protein>
    <submittedName>
        <fullName evidence="2">Uncharacterized protein</fullName>
    </submittedName>
</protein>
<keyword evidence="3" id="KW-1185">Reference proteome</keyword>
<evidence type="ECO:0000256" key="1">
    <source>
        <dbReference type="SAM" id="MobiDB-lite"/>
    </source>
</evidence>
<accession>A0A0E0MF53</accession>
<evidence type="ECO:0000313" key="2">
    <source>
        <dbReference type="EnsemblPlants" id="OPUNC11G10460.1"/>
    </source>
</evidence>
<reference evidence="2" key="1">
    <citation type="submission" date="2015-04" db="UniProtKB">
        <authorList>
            <consortium name="EnsemblPlants"/>
        </authorList>
    </citation>
    <scope>IDENTIFICATION</scope>
</reference>
<dbReference type="Gramene" id="OPUNC11G10460.1">
    <property type="protein sequence ID" value="OPUNC11G10460.1"/>
    <property type="gene ID" value="OPUNC11G10460"/>
</dbReference>
<feature type="compositionally biased region" description="Low complexity" evidence="1">
    <location>
        <begin position="174"/>
        <end position="190"/>
    </location>
</feature>
<dbReference type="HOGENOM" id="CLU_1241821_0_0_1"/>
<dbReference type="AlphaFoldDB" id="A0A0E0MF53"/>
<evidence type="ECO:0000313" key="3">
    <source>
        <dbReference type="Proteomes" id="UP000026962"/>
    </source>
</evidence>
<name>A0A0E0MF53_ORYPU</name>
<feature type="region of interest" description="Disordered" evidence="1">
    <location>
        <begin position="170"/>
        <end position="223"/>
    </location>
</feature>
<dbReference type="EnsemblPlants" id="OPUNC11G10460.1">
    <property type="protein sequence ID" value="OPUNC11G10460.1"/>
    <property type="gene ID" value="OPUNC11G10460"/>
</dbReference>
<organism evidence="2">
    <name type="scientific">Oryza punctata</name>
    <name type="common">Red rice</name>
    <dbReference type="NCBI Taxonomy" id="4537"/>
    <lineage>
        <taxon>Eukaryota</taxon>
        <taxon>Viridiplantae</taxon>
        <taxon>Streptophyta</taxon>
        <taxon>Embryophyta</taxon>
        <taxon>Tracheophyta</taxon>
        <taxon>Spermatophyta</taxon>
        <taxon>Magnoliopsida</taxon>
        <taxon>Liliopsida</taxon>
        <taxon>Poales</taxon>
        <taxon>Poaceae</taxon>
        <taxon>BOP clade</taxon>
        <taxon>Oryzoideae</taxon>
        <taxon>Oryzeae</taxon>
        <taxon>Oryzinae</taxon>
        <taxon>Oryza</taxon>
    </lineage>
</organism>
<proteinExistence type="predicted"/>
<dbReference type="Proteomes" id="UP000026962">
    <property type="component" value="Chromosome 11"/>
</dbReference>